<protein>
    <recommendedName>
        <fullName evidence="8">Integral membrane bound transporter domain-containing protein</fullName>
    </recommendedName>
</protein>
<comment type="subcellular location">
    <subcellularLocation>
        <location evidence="1">Cell membrane</location>
        <topology evidence="1">Multi-pass membrane protein</topology>
    </subcellularLocation>
</comment>
<keyword evidence="3 7" id="KW-0812">Transmembrane</keyword>
<dbReference type="RefSeq" id="WP_154768808.1">
    <property type="nucleotide sequence ID" value="NZ_WLYK01000005.1"/>
</dbReference>
<keyword evidence="10" id="KW-1185">Reference proteome</keyword>
<dbReference type="PANTHER" id="PTHR30509">
    <property type="entry name" value="P-HYDROXYBENZOIC ACID EFFLUX PUMP SUBUNIT-RELATED"/>
    <property type="match status" value="1"/>
</dbReference>
<comment type="caution">
    <text evidence="9">The sequence shown here is derived from an EMBL/GenBank/DDBJ whole genome shotgun (WGS) entry which is preliminary data.</text>
</comment>
<reference evidence="9 10" key="1">
    <citation type="submission" date="2019-11" db="EMBL/GenBank/DDBJ databases">
        <authorList>
            <person name="Jiang L.-Q."/>
        </authorList>
    </citation>
    <scope>NUCLEOTIDE SEQUENCE [LARGE SCALE GENOMIC DNA]</scope>
    <source>
        <strain evidence="9 10">YIM 132087</strain>
    </source>
</reference>
<dbReference type="EMBL" id="WLYK01000005">
    <property type="protein sequence ID" value="MTD14789.1"/>
    <property type="molecule type" value="Genomic_DNA"/>
</dbReference>
<keyword evidence="4 7" id="KW-1133">Transmembrane helix</keyword>
<feature type="transmembrane region" description="Helical" evidence="7">
    <location>
        <begin position="69"/>
        <end position="89"/>
    </location>
</feature>
<dbReference type="AlphaFoldDB" id="A0A7K1FN99"/>
<feature type="domain" description="Integral membrane bound transporter" evidence="8">
    <location>
        <begin position="431"/>
        <end position="556"/>
    </location>
</feature>
<evidence type="ECO:0000256" key="3">
    <source>
        <dbReference type="ARBA" id="ARBA00022692"/>
    </source>
</evidence>
<comment type="similarity">
    <text evidence="6">Belongs to the YccS/YhfK family.</text>
</comment>
<dbReference type="Pfam" id="PF13515">
    <property type="entry name" value="FUSC_2"/>
    <property type="match status" value="1"/>
</dbReference>
<evidence type="ECO:0000259" key="8">
    <source>
        <dbReference type="Pfam" id="PF13515"/>
    </source>
</evidence>
<dbReference type="Proteomes" id="UP000460221">
    <property type="component" value="Unassembled WGS sequence"/>
</dbReference>
<feature type="transmembrane region" description="Helical" evidence="7">
    <location>
        <begin position="95"/>
        <end position="116"/>
    </location>
</feature>
<dbReference type="InterPro" id="IPR049453">
    <property type="entry name" value="Memb_transporter_dom"/>
</dbReference>
<gene>
    <name evidence="9" type="ORF">GIS00_12645</name>
</gene>
<evidence type="ECO:0000256" key="1">
    <source>
        <dbReference type="ARBA" id="ARBA00004651"/>
    </source>
</evidence>
<dbReference type="PANTHER" id="PTHR30509:SF9">
    <property type="entry name" value="MULTIDRUG RESISTANCE PROTEIN MDTO"/>
    <property type="match status" value="1"/>
</dbReference>
<proteinExistence type="inferred from homology"/>
<feature type="transmembrane region" description="Helical" evidence="7">
    <location>
        <begin position="123"/>
        <end position="139"/>
    </location>
</feature>
<feature type="transmembrane region" description="Helical" evidence="7">
    <location>
        <begin position="145"/>
        <end position="165"/>
    </location>
</feature>
<evidence type="ECO:0000256" key="7">
    <source>
        <dbReference type="SAM" id="Phobius"/>
    </source>
</evidence>
<evidence type="ECO:0000256" key="6">
    <source>
        <dbReference type="ARBA" id="ARBA00043993"/>
    </source>
</evidence>
<keyword evidence="2" id="KW-1003">Cell membrane</keyword>
<feature type="transmembrane region" description="Helical" evidence="7">
    <location>
        <begin position="466"/>
        <end position="487"/>
    </location>
</feature>
<dbReference type="GO" id="GO:0005886">
    <property type="term" value="C:plasma membrane"/>
    <property type="evidence" value="ECO:0007669"/>
    <property type="project" value="UniProtKB-SubCell"/>
</dbReference>
<evidence type="ECO:0000313" key="10">
    <source>
        <dbReference type="Proteomes" id="UP000460221"/>
    </source>
</evidence>
<accession>A0A7K1FN99</accession>
<feature type="transmembrane region" description="Helical" evidence="7">
    <location>
        <begin position="21"/>
        <end position="38"/>
    </location>
</feature>
<name>A0A7K1FN99_9ACTN</name>
<sequence length="742" mass="77578">MDRLRNWWRTRDPEGEALRKAVRVAIVAPALLAVIRLFSDNTQLMAFAVFGSVAMLLFTDLPGDRPARFAGYLGLTLAGVVLITVATLLATPWWVAGLGMAVVGFLITFSGVLSAAAAASGRAALLAFILPVTLPGGWDDLAPRLTGWLLAAVVAIPAALFLLPARHHDALRSRIADACRAICTLLRSADDSSRTTADAAALASIQRLRAEFARTDARPVGLSTGSRFLIRVIDDLGWLRAAISAANNTGDSTASDHRQHRPGTPVERERLREGVRAILADAADTIDPARSAALRTEARQRLEQALDDLDALRRLLGGRTLSALVAADDAAVDTADDAADGTADLMDALRIDRTWHTGLHAAALVGATVAVAAEADARSPLAKILGRRPQARPGADPMGILPTARSIAGGQLARHSVALRNALRMGLGLGIAIGAAELLSVDHAFWVGLGAMSVLRSRALATTASAWRALLGTTLGFVVGSLVIVLLGTSPAVLWPVIPVALLVAALAPRAISFTAGQAAFTVMVVALFNLLQPVGWSVGVVRIQDVALGCASGLIAGFLTWPRGAAGALDDAVRDSIRAGADELALALQGHGIDHATDQAVKAANTRADDALRGLLAERPGGVSSIDLLNARVAAGVRLRLVADAVAVLAERAGAEDGGPAYDLVAARTSRIVTAFREVAEEHAPTPRPPADHDAQLLGALRQAPPEQAAATLWIDLYLDDLVRLLGVLGEKLRAVREPRA</sequence>
<evidence type="ECO:0000256" key="2">
    <source>
        <dbReference type="ARBA" id="ARBA00022475"/>
    </source>
</evidence>
<organism evidence="9 10">
    <name type="scientific">Nakamurella alba</name>
    <dbReference type="NCBI Taxonomy" id="2665158"/>
    <lineage>
        <taxon>Bacteria</taxon>
        <taxon>Bacillati</taxon>
        <taxon>Actinomycetota</taxon>
        <taxon>Actinomycetes</taxon>
        <taxon>Nakamurellales</taxon>
        <taxon>Nakamurellaceae</taxon>
        <taxon>Nakamurella</taxon>
    </lineage>
</organism>
<feature type="transmembrane region" description="Helical" evidence="7">
    <location>
        <begin position="493"/>
        <end position="512"/>
    </location>
</feature>
<evidence type="ECO:0000256" key="5">
    <source>
        <dbReference type="ARBA" id="ARBA00023136"/>
    </source>
</evidence>
<keyword evidence="5 7" id="KW-0472">Membrane</keyword>
<feature type="transmembrane region" description="Helical" evidence="7">
    <location>
        <begin position="519"/>
        <end position="537"/>
    </location>
</feature>
<evidence type="ECO:0000256" key="4">
    <source>
        <dbReference type="ARBA" id="ARBA00022989"/>
    </source>
</evidence>
<feature type="transmembrane region" description="Helical" evidence="7">
    <location>
        <begin position="44"/>
        <end position="62"/>
    </location>
</feature>
<evidence type="ECO:0000313" key="9">
    <source>
        <dbReference type="EMBL" id="MTD14789.1"/>
    </source>
</evidence>